<organism evidence="1 2">
    <name type="scientific">Orchesella dallaii</name>
    <dbReference type="NCBI Taxonomy" id="48710"/>
    <lineage>
        <taxon>Eukaryota</taxon>
        <taxon>Metazoa</taxon>
        <taxon>Ecdysozoa</taxon>
        <taxon>Arthropoda</taxon>
        <taxon>Hexapoda</taxon>
        <taxon>Collembola</taxon>
        <taxon>Entomobryomorpha</taxon>
        <taxon>Entomobryoidea</taxon>
        <taxon>Orchesellidae</taxon>
        <taxon>Orchesellinae</taxon>
        <taxon>Orchesella</taxon>
    </lineage>
</organism>
<protein>
    <submittedName>
        <fullName evidence="1">Uncharacterized protein</fullName>
    </submittedName>
</protein>
<accession>A0ABP1QYB2</accession>
<evidence type="ECO:0000313" key="1">
    <source>
        <dbReference type="EMBL" id="CAL8114612.1"/>
    </source>
</evidence>
<comment type="caution">
    <text evidence="1">The sequence shown here is derived from an EMBL/GenBank/DDBJ whole genome shotgun (WGS) entry which is preliminary data.</text>
</comment>
<dbReference type="EMBL" id="CAXLJM020000050">
    <property type="protein sequence ID" value="CAL8114612.1"/>
    <property type="molecule type" value="Genomic_DNA"/>
</dbReference>
<keyword evidence="2" id="KW-1185">Reference proteome</keyword>
<evidence type="ECO:0000313" key="2">
    <source>
        <dbReference type="Proteomes" id="UP001642540"/>
    </source>
</evidence>
<name>A0ABP1QYB2_9HEXA</name>
<gene>
    <name evidence="1" type="ORF">ODALV1_LOCUS16540</name>
</gene>
<sequence>MALFAQSVDRLELNSELEIFKKSSVSVVVNHLHLDQNDKSMGSYETGPFNFPVIRSLIRYKRVKITKPTMSTKLPAHRFYCDNKKVELEPNQGFYFYAPPDPKSYCFVQVYIAPKPCQQWDHTGRLPMTRSKVQSLLPDSFLNPIFDIRTSFKDENENDFYFEKANLIFIYVQKKPEKECFVYAGSIFTLVEYL</sequence>
<reference evidence="1 2" key="1">
    <citation type="submission" date="2024-08" db="EMBL/GenBank/DDBJ databases">
        <authorList>
            <person name="Cucini C."/>
            <person name="Frati F."/>
        </authorList>
    </citation>
    <scope>NUCLEOTIDE SEQUENCE [LARGE SCALE GENOMIC DNA]</scope>
</reference>
<dbReference type="Proteomes" id="UP001642540">
    <property type="component" value="Unassembled WGS sequence"/>
</dbReference>
<proteinExistence type="predicted"/>